<dbReference type="OrthoDB" id="10021397at2759"/>
<accession>A0A4Z1IGW8</accession>
<dbReference type="EMBL" id="PQXN01000033">
    <property type="protein sequence ID" value="TGO60708.1"/>
    <property type="molecule type" value="Genomic_DNA"/>
</dbReference>
<organism evidence="3 4">
    <name type="scientific">Botryotinia convoluta</name>
    <dbReference type="NCBI Taxonomy" id="54673"/>
    <lineage>
        <taxon>Eukaryota</taxon>
        <taxon>Fungi</taxon>
        <taxon>Dikarya</taxon>
        <taxon>Ascomycota</taxon>
        <taxon>Pezizomycotina</taxon>
        <taxon>Leotiomycetes</taxon>
        <taxon>Helotiales</taxon>
        <taxon>Sclerotiniaceae</taxon>
        <taxon>Botryotinia</taxon>
    </lineage>
</organism>
<evidence type="ECO:0000256" key="1">
    <source>
        <dbReference type="SAM" id="MobiDB-lite"/>
    </source>
</evidence>
<feature type="compositionally biased region" description="Polar residues" evidence="1">
    <location>
        <begin position="149"/>
        <end position="162"/>
    </location>
</feature>
<keyword evidence="2" id="KW-0472">Membrane</keyword>
<keyword evidence="4" id="KW-1185">Reference proteome</keyword>
<gene>
    <name evidence="3" type="ORF">BCON_0033g00200</name>
</gene>
<protein>
    <recommendedName>
        <fullName evidence="5">Major facilitator superfamily (MFS) profile domain-containing protein</fullName>
    </recommendedName>
</protein>
<evidence type="ECO:0000313" key="4">
    <source>
        <dbReference type="Proteomes" id="UP000297527"/>
    </source>
</evidence>
<dbReference type="Proteomes" id="UP000297527">
    <property type="component" value="Unassembled WGS sequence"/>
</dbReference>
<feature type="region of interest" description="Disordered" evidence="1">
    <location>
        <begin position="144"/>
        <end position="184"/>
    </location>
</feature>
<evidence type="ECO:0008006" key="5">
    <source>
        <dbReference type="Google" id="ProtNLM"/>
    </source>
</evidence>
<evidence type="ECO:0000313" key="3">
    <source>
        <dbReference type="EMBL" id="TGO60708.1"/>
    </source>
</evidence>
<name>A0A4Z1IGW8_9HELO</name>
<reference evidence="3 4" key="1">
    <citation type="submission" date="2017-12" db="EMBL/GenBank/DDBJ databases">
        <title>Comparative genomics of Botrytis spp.</title>
        <authorList>
            <person name="Valero-Jimenez C.A."/>
            <person name="Tapia P."/>
            <person name="Veloso J."/>
            <person name="Silva-Moreno E."/>
            <person name="Staats M."/>
            <person name="Valdes J.H."/>
            <person name="Van Kan J.A.L."/>
        </authorList>
    </citation>
    <scope>NUCLEOTIDE SEQUENCE [LARGE SCALE GENOMIC DNA]</scope>
    <source>
        <strain evidence="3 4">MUCL11595</strain>
    </source>
</reference>
<keyword evidence="2" id="KW-1133">Transmembrane helix</keyword>
<proteinExistence type="predicted"/>
<comment type="caution">
    <text evidence="3">The sequence shown here is derived from an EMBL/GenBank/DDBJ whole genome shotgun (WGS) entry which is preliminary data.</text>
</comment>
<keyword evidence="2" id="KW-0812">Transmembrane</keyword>
<dbReference type="AlphaFoldDB" id="A0A4Z1IGW8"/>
<feature type="transmembrane region" description="Helical" evidence="2">
    <location>
        <begin position="116"/>
        <end position="136"/>
    </location>
</feature>
<evidence type="ECO:0000256" key="2">
    <source>
        <dbReference type="SAM" id="Phobius"/>
    </source>
</evidence>
<feature type="compositionally biased region" description="Basic and acidic residues" evidence="1">
    <location>
        <begin position="165"/>
        <end position="184"/>
    </location>
</feature>
<sequence length="184" mass="20623">MDVEYWNEKIRTSHPQTRSSNIPFPHLLKQWRKSMFLSLQLRHQRHSRIAGAALLTTINLHSSTARIVGYQLVYGFEVGLGQPSYIVQTLLPEKDVPIETQETAKTAISDSIIRTYYMSLALSCVSVVAALAIKWVPMQDPAKQDLVKQDTSSPEDTTQGQNGREGVKENEKQGEKQDGKITAA</sequence>